<dbReference type="InterPro" id="IPR046373">
    <property type="entry name" value="Acyl-CoA_Oxase/DH_mid-dom_sf"/>
</dbReference>
<dbReference type="PANTHER" id="PTHR43884:SF12">
    <property type="entry name" value="ISOVALERYL-COA DEHYDROGENASE, MITOCHONDRIAL-RELATED"/>
    <property type="match status" value="1"/>
</dbReference>
<keyword evidence="3" id="KW-0285">Flavoprotein</keyword>
<dbReference type="InterPro" id="IPR009075">
    <property type="entry name" value="AcylCo_DH/oxidase_C"/>
</dbReference>
<sequence length="380" mass="41791">MNFQLTEEQILTQKTAREFADNELAPGVVERDEKKIFPKEGIKQMADLGFMGMMVEPKWGGGGMDSISYTIAMEEISRVEASSGVVMSVNNSLVCYLVEKFASDHLKEKYLKPLASGKKLGAFSLSEPQAGSDASNMRTFANKDGDHYYISGTKNWVTNGINSDYVILFAVTEKGIGHKGVSCFIVEKGWDGFETGKPENKLGIRASDTCELYFDNVKIPAKNLIGNEGEGFKIALATLDGGRIGIASQALGIAQASLNASVAYSNERIQFGKPISKNQAIQFKIADMGMEIEAARLLIRQAAWKKDQKQNYGHLASMAKVYASEVAMRASTQCVQIHGGFGYMRESGIERLMRDAKITQIYEGTSEIQRVVIARELLKK</sequence>
<dbReference type="CDD" id="cd01158">
    <property type="entry name" value="SCAD_SBCAD"/>
    <property type="match status" value="1"/>
</dbReference>
<dbReference type="GO" id="GO:0050660">
    <property type="term" value="F:flavin adenine dinucleotide binding"/>
    <property type="evidence" value="ECO:0007669"/>
    <property type="project" value="InterPro"/>
</dbReference>
<dbReference type="InterPro" id="IPR036250">
    <property type="entry name" value="AcylCo_DH-like_C"/>
</dbReference>
<protein>
    <recommendedName>
        <fullName evidence="10">Acyl-CoA dehydrogenase</fullName>
    </recommendedName>
</protein>
<dbReference type="PANTHER" id="PTHR43884">
    <property type="entry name" value="ACYL-COA DEHYDROGENASE"/>
    <property type="match status" value="1"/>
</dbReference>
<evidence type="ECO:0000313" key="9">
    <source>
        <dbReference type="EMBL" id="SVA16994.1"/>
    </source>
</evidence>
<dbReference type="PIRSF" id="PIRSF016578">
    <property type="entry name" value="HsaA"/>
    <property type="match status" value="1"/>
</dbReference>
<dbReference type="AlphaFoldDB" id="A0A381TMH4"/>
<dbReference type="Pfam" id="PF02770">
    <property type="entry name" value="Acyl-CoA_dh_M"/>
    <property type="match status" value="1"/>
</dbReference>
<dbReference type="Gene3D" id="1.20.140.10">
    <property type="entry name" value="Butyryl-CoA Dehydrogenase, subunit A, domain 3"/>
    <property type="match status" value="1"/>
</dbReference>
<reference evidence="9" key="1">
    <citation type="submission" date="2018-05" db="EMBL/GenBank/DDBJ databases">
        <authorList>
            <person name="Lanie J.A."/>
            <person name="Ng W.-L."/>
            <person name="Kazmierczak K.M."/>
            <person name="Andrzejewski T.M."/>
            <person name="Davidsen T.M."/>
            <person name="Wayne K.J."/>
            <person name="Tettelin H."/>
            <person name="Glass J.I."/>
            <person name="Rusch D."/>
            <person name="Podicherti R."/>
            <person name="Tsui H.-C.T."/>
            <person name="Winkler M.E."/>
        </authorList>
    </citation>
    <scope>NUCLEOTIDE SEQUENCE</scope>
</reference>
<evidence type="ECO:0000256" key="5">
    <source>
        <dbReference type="ARBA" id="ARBA00023002"/>
    </source>
</evidence>
<dbReference type="Gene3D" id="2.40.110.10">
    <property type="entry name" value="Butyryl-CoA Dehydrogenase, subunit A, domain 2"/>
    <property type="match status" value="1"/>
</dbReference>
<dbReference type="FunFam" id="2.40.110.10:FF:000001">
    <property type="entry name" value="Acyl-CoA dehydrogenase, mitochondrial"/>
    <property type="match status" value="1"/>
</dbReference>
<comment type="similarity">
    <text evidence="2">Belongs to the acyl-CoA dehydrogenase family.</text>
</comment>
<dbReference type="Gene3D" id="1.10.540.10">
    <property type="entry name" value="Acyl-CoA dehydrogenase/oxidase, N-terminal domain"/>
    <property type="match status" value="1"/>
</dbReference>
<dbReference type="SUPFAM" id="SSF47203">
    <property type="entry name" value="Acyl-CoA dehydrogenase C-terminal domain-like"/>
    <property type="match status" value="1"/>
</dbReference>
<proteinExistence type="inferred from homology"/>
<evidence type="ECO:0000256" key="3">
    <source>
        <dbReference type="ARBA" id="ARBA00022630"/>
    </source>
</evidence>
<dbReference type="Pfam" id="PF00441">
    <property type="entry name" value="Acyl-CoA_dh_1"/>
    <property type="match status" value="1"/>
</dbReference>
<evidence type="ECO:0000259" key="7">
    <source>
        <dbReference type="Pfam" id="PF02770"/>
    </source>
</evidence>
<dbReference type="FunFam" id="1.20.140.10:FF:000004">
    <property type="entry name" value="Acyl-CoA dehydrogenase FadE25"/>
    <property type="match status" value="1"/>
</dbReference>
<organism evidence="9">
    <name type="scientific">marine metagenome</name>
    <dbReference type="NCBI Taxonomy" id="408172"/>
    <lineage>
        <taxon>unclassified sequences</taxon>
        <taxon>metagenomes</taxon>
        <taxon>ecological metagenomes</taxon>
    </lineage>
</organism>
<evidence type="ECO:0000259" key="6">
    <source>
        <dbReference type="Pfam" id="PF00441"/>
    </source>
</evidence>
<feature type="domain" description="Acyl-CoA dehydrogenase/oxidase N-terminal" evidence="8">
    <location>
        <begin position="6"/>
        <end position="118"/>
    </location>
</feature>
<keyword evidence="5" id="KW-0560">Oxidoreductase</keyword>
<name>A0A381TMH4_9ZZZZ</name>
<dbReference type="GO" id="GO:0003995">
    <property type="term" value="F:acyl-CoA dehydrogenase activity"/>
    <property type="evidence" value="ECO:0007669"/>
    <property type="project" value="InterPro"/>
</dbReference>
<evidence type="ECO:0000256" key="2">
    <source>
        <dbReference type="ARBA" id="ARBA00009347"/>
    </source>
</evidence>
<accession>A0A381TMH4</accession>
<feature type="domain" description="Acyl-CoA oxidase/dehydrogenase middle" evidence="7">
    <location>
        <begin position="122"/>
        <end position="217"/>
    </location>
</feature>
<dbReference type="InterPro" id="IPR006089">
    <property type="entry name" value="Acyl-CoA_DH_CS"/>
</dbReference>
<evidence type="ECO:0008006" key="10">
    <source>
        <dbReference type="Google" id="ProtNLM"/>
    </source>
</evidence>
<dbReference type="FunFam" id="1.10.540.10:FF:000002">
    <property type="entry name" value="Acyl-CoA dehydrogenase FadE19"/>
    <property type="match status" value="1"/>
</dbReference>
<comment type="cofactor">
    <cofactor evidence="1">
        <name>FAD</name>
        <dbReference type="ChEBI" id="CHEBI:57692"/>
    </cofactor>
</comment>
<dbReference type="Pfam" id="PF02771">
    <property type="entry name" value="Acyl-CoA_dh_N"/>
    <property type="match status" value="1"/>
</dbReference>
<dbReference type="InterPro" id="IPR037069">
    <property type="entry name" value="AcylCoA_DH/ox_N_sf"/>
</dbReference>
<dbReference type="SUPFAM" id="SSF56645">
    <property type="entry name" value="Acyl-CoA dehydrogenase NM domain-like"/>
    <property type="match status" value="1"/>
</dbReference>
<dbReference type="PROSITE" id="PS00073">
    <property type="entry name" value="ACYL_COA_DH_2"/>
    <property type="match status" value="1"/>
</dbReference>
<dbReference type="InterPro" id="IPR013786">
    <property type="entry name" value="AcylCoA_DH/ox_N"/>
</dbReference>
<evidence type="ECO:0000259" key="8">
    <source>
        <dbReference type="Pfam" id="PF02771"/>
    </source>
</evidence>
<feature type="domain" description="Acyl-CoA dehydrogenase/oxidase C-terminal" evidence="6">
    <location>
        <begin position="229"/>
        <end position="378"/>
    </location>
</feature>
<dbReference type="InterPro" id="IPR009100">
    <property type="entry name" value="AcylCoA_DH/oxidase_NM_dom_sf"/>
</dbReference>
<keyword evidence="4" id="KW-0274">FAD</keyword>
<gene>
    <name evidence="9" type="ORF">METZ01_LOCUS69848</name>
</gene>
<dbReference type="InterPro" id="IPR006091">
    <property type="entry name" value="Acyl-CoA_Oxase/DH_mid-dom"/>
</dbReference>
<evidence type="ECO:0000256" key="1">
    <source>
        <dbReference type="ARBA" id="ARBA00001974"/>
    </source>
</evidence>
<evidence type="ECO:0000256" key="4">
    <source>
        <dbReference type="ARBA" id="ARBA00022827"/>
    </source>
</evidence>
<dbReference type="EMBL" id="UINC01004808">
    <property type="protein sequence ID" value="SVA16994.1"/>
    <property type="molecule type" value="Genomic_DNA"/>
</dbReference>